<keyword evidence="3" id="KW-0560">Oxidoreductase</keyword>
<dbReference type="GO" id="GO:0006979">
    <property type="term" value="P:response to oxidative stress"/>
    <property type="evidence" value="ECO:0007669"/>
    <property type="project" value="InterPro"/>
</dbReference>
<keyword evidence="5" id="KW-1185">Reference proteome</keyword>
<reference evidence="4" key="3">
    <citation type="submission" date="2023-05" db="EMBL/GenBank/DDBJ databases">
        <authorList>
            <person name="Smith C.H."/>
        </authorList>
    </citation>
    <scope>NUCLEOTIDE SEQUENCE</scope>
    <source>
        <strain evidence="4">CHS0354</strain>
        <tissue evidence="4">Mantle</tissue>
    </source>
</reference>
<comment type="caution">
    <text evidence="4">The sequence shown here is derived from an EMBL/GenBank/DDBJ whole genome shotgun (WGS) entry which is preliminary data.</text>
</comment>
<reference evidence="4" key="1">
    <citation type="journal article" date="2021" name="Genome Biol. Evol.">
        <title>A High-Quality Reference Genome for a Parasitic Bivalve with Doubly Uniparental Inheritance (Bivalvia: Unionida).</title>
        <authorList>
            <person name="Smith C.H."/>
        </authorList>
    </citation>
    <scope>NUCLEOTIDE SEQUENCE</scope>
    <source>
        <strain evidence="4">CHS0354</strain>
    </source>
</reference>
<name>A0AAE0W6Y8_9BIVA</name>
<evidence type="ECO:0000313" key="4">
    <source>
        <dbReference type="EMBL" id="KAK3602702.1"/>
    </source>
</evidence>
<proteinExistence type="inferred from homology"/>
<accession>A0AAE0W6Y8</accession>
<dbReference type="InterPro" id="IPR036249">
    <property type="entry name" value="Thioredoxin-like_sf"/>
</dbReference>
<organism evidence="4 5">
    <name type="scientific">Potamilus streckersoni</name>
    <dbReference type="NCBI Taxonomy" id="2493646"/>
    <lineage>
        <taxon>Eukaryota</taxon>
        <taxon>Metazoa</taxon>
        <taxon>Spiralia</taxon>
        <taxon>Lophotrochozoa</taxon>
        <taxon>Mollusca</taxon>
        <taxon>Bivalvia</taxon>
        <taxon>Autobranchia</taxon>
        <taxon>Heteroconchia</taxon>
        <taxon>Palaeoheterodonta</taxon>
        <taxon>Unionida</taxon>
        <taxon>Unionoidea</taxon>
        <taxon>Unionidae</taxon>
        <taxon>Ambleminae</taxon>
        <taxon>Lampsilini</taxon>
        <taxon>Potamilus</taxon>
    </lineage>
</organism>
<keyword evidence="2" id="KW-0575">Peroxidase</keyword>
<dbReference type="Gene3D" id="3.40.30.10">
    <property type="entry name" value="Glutaredoxin"/>
    <property type="match status" value="1"/>
</dbReference>
<gene>
    <name evidence="4" type="ORF">CHS0354_017905</name>
</gene>
<sequence>MTNSMITMMLGHVKGLHHPDLVMQEPAFTSEELMNGLKYARPGHGFVPNFNLTKKTEVNGHNEHPLFTYIK</sequence>
<evidence type="ECO:0000313" key="5">
    <source>
        <dbReference type="Proteomes" id="UP001195483"/>
    </source>
</evidence>
<evidence type="ECO:0000256" key="1">
    <source>
        <dbReference type="ARBA" id="ARBA00006926"/>
    </source>
</evidence>
<dbReference type="EMBL" id="JAEAOA010001104">
    <property type="protein sequence ID" value="KAK3602702.1"/>
    <property type="molecule type" value="Genomic_DNA"/>
</dbReference>
<evidence type="ECO:0000256" key="3">
    <source>
        <dbReference type="ARBA" id="ARBA00023002"/>
    </source>
</evidence>
<feature type="non-terminal residue" evidence="4">
    <location>
        <position position="71"/>
    </location>
</feature>
<protein>
    <submittedName>
        <fullName evidence="4">Uncharacterized protein</fullName>
    </submittedName>
</protein>
<dbReference type="SUPFAM" id="SSF52833">
    <property type="entry name" value="Thioredoxin-like"/>
    <property type="match status" value="1"/>
</dbReference>
<reference evidence="4" key="2">
    <citation type="journal article" date="2021" name="Genome Biol. Evol.">
        <title>Developing a high-quality reference genome for a parasitic bivalve with doubly uniparental inheritance (Bivalvia: Unionida).</title>
        <authorList>
            <person name="Smith C.H."/>
        </authorList>
    </citation>
    <scope>NUCLEOTIDE SEQUENCE</scope>
    <source>
        <strain evidence="4">CHS0354</strain>
        <tissue evidence="4">Mantle</tissue>
    </source>
</reference>
<evidence type="ECO:0000256" key="2">
    <source>
        <dbReference type="ARBA" id="ARBA00022559"/>
    </source>
</evidence>
<dbReference type="Pfam" id="PF00255">
    <property type="entry name" value="GSHPx"/>
    <property type="match status" value="1"/>
</dbReference>
<dbReference type="GO" id="GO:0004601">
    <property type="term" value="F:peroxidase activity"/>
    <property type="evidence" value="ECO:0007669"/>
    <property type="project" value="UniProtKB-KW"/>
</dbReference>
<dbReference type="Proteomes" id="UP001195483">
    <property type="component" value="Unassembled WGS sequence"/>
</dbReference>
<dbReference type="AlphaFoldDB" id="A0AAE0W6Y8"/>
<comment type="similarity">
    <text evidence="1">Belongs to the glutathione peroxidase family.</text>
</comment>
<dbReference type="InterPro" id="IPR000889">
    <property type="entry name" value="Glutathione_peroxidase"/>
</dbReference>